<feature type="domain" description="HMG box" evidence="5">
    <location>
        <begin position="82"/>
        <end position="152"/>
    </location>
</feature>
<keyword evidence="2 3" id="KW-0539">Nucleus</keyword>
<keyword evidence="1 3" id="KW-0238">DNA-binding</keyword>
<feature type="compositionally biased region" description="Low complexity" evidence="4">
    <location>
        <begin position="53"/>
        <end position="70"/>
    </location>
</feature>
<feature type="DNA-binding region" description="HMG box" evidence="3">
    <location>
        <begin position="82"/>
        <end position="152"/>
    </location>
</feature>
<accession>A0A5C3KS20</accession>
<dbReference type="EMBL" id="ML210219">
    <property type="protein sequence ID" value="TFK23410.1"/>
    <property type="molecule type" value="Genomic_DNA"/>
</dbReference>
<feature type="region of interest" description="Disordered" evidence="4">
    <location>
        <begin position="53"/>
        <end position="87"/>
    </location>
</feature>
<dbReference type="PANTHER" id="PTHR45789:SF2">
    <property type="entry name" value="FI18025P1"/>
    <property type="match status" value="1"/>
</dbReference>
<dbReference type="SUPFAM" id="SSF47095">
    <property type="entry name" value="HMG-box"/>
    <property type="match status" value="1"/>
</dbReference>
<proteinExistence type="predicted"/>
<protein>
    <recommendedName>
        <fullName evidence="5">HMG box domain-containing protein</fullName>
    </recommendedName>
</protein>
<evidence type="ECO:0000259" key="5">
    <source>
        <dbReference type="PROSITE" id="PS50118"/>
    </source>
</evidence>
<dbReference type="GO" id="GO:0000981">
    <property type="term" value="F:DNA-binding transcription factor activity, RNA polymerase II-specific"/>
    <property type="evidence" value="ECO:0007669"/>
    <property type="project" value="TreeGrafter"/>
</dbReference>
<dbReference type="OrthoDB" id="6247875at2759"/>
<evidence type="ECO:0000256" key="2">
    <source>
        <dbReference type="ARBA" id="ARBA00023242"/>
    </source>
</evidence>
<dbReference type="SMART" id="SM00398">
    <property type="entry name" value="HMG"/>
    <property type="match status" value="1"/>
</dbReference>
<dbReference type="STRING" id="230819.A0A5C3KS20"/>
<dbReference type="InterPro" id="IPR051356">
    <property type="entry name" value="SOX/SOX-like_TF"/>
</dbReference>
<dbReference type="InterPro" id="IPR009071">
    <property type="entry name" value="HMG_box_dom"/>
</dbReference>
<dbReference type="Pfam" id="PF00505">
    <property type="entry name" value="HMG_box"/>
    <property type="match status" value="1"/>
</dbReference>
<name>A0A5C3KS20_COPMA</name>
<dbReference type="Gene3D" id="1.10.30.10">
    <property type="entry name" value="High mobility group box domain"/>
    <property type="match status" value="1"/>
</dbReference>
<evidence type="ECO:0000256" key="3">
    <source>
        <dbReference type="PROSITE-ProRule" id="PRU00267"/>
    </source>
</evidence>
<gene>
    <name evidence="6" type="ORF">FA15DRAFT_642548</name>
</gene>
<evidence type="ECO:0000256" key="4">
    <source>
        <dbReference type="SAM" id="MobiDB-lite"/>
    </source>
</evidence>
<feature type="compositionally biased region" description="Low complexity" evidence="4">
    <location>
        <begin position="189"/>
        <end position="203"/>
    </location>
</feature>
<organism evidence="6 7">
    <name type="scientific">Coprinopsis marcescibilis</name>
    <name type="common">Agaric fungus</name>
    <name type="synonym">Psathyrella marcescibilis</name>
    <dbReference type="NCBI Taxonomy" id="230819"/>
    <lineage>
        <taxon>Eukaryota</taxon>
        <taxon>Fungi</taxon>
        <taxon>Dikarya</taxon>
        <taxon>Basidiomycota</taxon>
        <taxon>Agaricomycotina</taxon>
        <taxon>Agaricomycetes</taxon>
        <taxon>Agaricomycetidae</taxon>
        <taxon>Agaricales</taxon>
        <taxon>Agaricineae</taxon>
        <taxon>Psathyrellaceae</taxon>
        <taxon>Coprinopsis</taxon>
    </lineage>
</organism>
<sequence>MNPVYPNPHGTQYYGHPDLWQIPNTYCDVTSSRVDYHITSSSYTVSPLCPSSSASASSTSSSPPLCKPLPRVSQSKKGKSPASRPPNAFLLFRSDLWAREKQKEIPVERDHRDISRIAAVCWNGLDNASKKVYQDRAAKLREQHNMRYPALKCTTPASKTRKRSKKTPENVARCAQLASTLMGDISATSSFPESESPSPSSSSHFVPNTYGEPGLLPVLQPKPVYAQQPNRFEWFESYSDTILNSPGPFGSSQPLPTPPNTMGLQMDWASSLQAPCSTEDLNFLLTELYGSTGSELEEWQALLQTA</sequence>
<evidence type="ECO:0000313" key="6">
    <source>
        <dbReference type="EMBL" id="TFK23410.1"/>
    </source>
</evidence>
<feature type="region of interest" description="Disordered" evidence="4">
    <location>
        <begin position="187"/>
        <end position="207"/>
    </location>
</feature>
<keyword evidence="7" id="KW-1185">Reference proteome</keyword>
<dbReference type="PANTHER" id="PTHR45789">
    <property type="entry name" value="FI18025P1"/>
    <property type="match status" value="1"/>
</dbReference>
<evidence type="ECO:0000313" key="7">
    <source>
        <dbReference type="Proteomes" id="UP000307440"/>
    </source>
</evidence>
<dbReference type="InterPro" id="IPR036910">
    <property type="entry name" value="HMG_box_dom_sf"/>
</dbReference>
<evidence type="ECO:0000256" key="1">
    <source>
        <dbReference type="ARBA" id="ARBA00023125"/>
    </source>
</evidence>
<dbReference type="PROSITE" id="PS50118">
    <property type="entry name" value="HMG_BOX_2"/>
    <property type="match status" value="1"/>
</dbReference>
<dbReference type="GO" id="GO:0005634">
    <property type="term" value="C:nucleus"/>
    <property type="evidence" value="ECO:0007669"/>
    <property type="project" value="UniProtKB-UniRule"/>
</dbReference>
<dbReference type="Proteomes" id="UP000307440">
    <property type="component" value="Unassembled WGS sequence"/>
</dbReference>
<dbReference type="GO" id="GO:0000978">
    <property type="term" value="F:RNA polymerase II cis-regulatory region sequence-specific DNA binding"/>
    <property type="evidence" value="ECO:0007669"/>
    <property type="project" value="TreeGrafter"/>
</dbReference>
<reference evidence="6 7" key="1">
    <citation type="journal article" date="2019" name="Nat. Ecol. Evol.">
        <title>Megaphylogeny resolves global patterns of mushroom evolution.</title>
        <authorList>
            <person name="Varga T."/>
            <person name="Krizsan K."/>
            <person name="Foldi C."/>
            <person name="Dima B."/>
            <person name="Sanchez-Garcia M."/>
            <person name="Sanchez-Ramirez S."/>
            <person name="Szollosi G.J."/>
            <person name="Szarkandi J.G."/>
            <person name="Papp V."/>
            <person name="Albert L."/>
            <person name="Andreopoulos W."/>
            <person name="Angelini C."/>
            <person name="Antonin V."/>
            <person name="Barry K.W."/>
            <person name="Bougher N.L."/>
            <person name="Buchanan P."/>
            <person name="Buyck B."/>
            <person name="Bense V."/>
            <person name="Catcheside P."/>
            <person name="Chovatia M."/>
            <person name="Cooper J."/>
            <person name="Damon W."/>
            <person name="Desjardin D."/>
            <person name="Finy P."/>
            <person name="Geml J."/>
            <person name="Haridas S."/>
            <person name="Hughes K."/>
            <person name="Justo A."/>
            <person name="Karasinski D."/>
            <person name="Kautmanova I."/>
            <person name="Kiss B."/>
            <person name="Kocsube S."/>
            <person name="Kotiranta H."/>
            <person name="LaButti K.M."/>
            <person name="Lechner B.E."/>
            <person name="Liimatainen K."/>
            <person name="Lipzen A."/>
            <person name="Lukacs Z."/>
            <person name="Mihaltcheva S."/>
            <person name="Morgado L.N."/>
            <person name="Niskanen T."/>
            <person name="Noordeloos M.E."/>
            <person name="Ohm R.A."/>
            <person name="Ortiz-Santana B."/>
            <person name="Ovrebo C."/>
            <person name="Racz N."/>
            <person name="Riley R."/>
            <person name="Savchenko A."/>
            <person name="Shiryaev A."/>
            <person name="Soop K."/>
            <person name="Spirin V."/>
            <person name="Szebenyi C."/>
            <person name="Tomsovsky M."/>
            <person name="Tulloss R.E."/>
            <person name="Uehling J."/>
            <person name="Grigoriev I.V."/>
            <person name="Vagvolgyi C."/>
            <person name="Papp T."/>
            <person name="Martin F.M."/>
            <person name="Miettinen O."/>
            <person name="Hibbett D.S."/>
            <person name="Nagy L.G."/>
        </authorList>
    </citation>
    <scope>NUCLEOTIDE SEQUENCE [LARGE SCALE GENOMIC DNA]</scope>
    <source>
        <strain evidence="6 7">CBS 121175</strain>
    </source>
</reference>
<dbReference type="AlphaFoldDB" id="A0A5C3KS20"/>